<accession>A0ABP6B9V7</accession>
<organism evidence="1 2">
    <name type="scientific">Streptomyces levis</name>
    <dbReference type="NCBI Taxonomy" id="285566"/>
    <lineage>
        <taxon>Bacteria</taxon>
        <taxon>Bacillati</taxon>
        <taxon>Actinomycetota</taxon>
        <taxon>Actinomycetes</taxon>
        <taxon>Kitasatosporales</taxon>
        <taxon>Streptomycetaceae</taxon>
        <taxon>Streptomyces</taxon>
    </lineage>
</organism>
<proteinExistence type="predicted"/>
<sequence>MAVEGGLPTCATVTLFATKNRGNKGMRTRTAAGAVMAAAFAAVLAAAPGASAEPNPPGCPKGYFCAYSGENQTGQLVVKTAGNWTGNVAFRSAFNNGVPYPGADHVDMTYAVEGGTETVCLHYNPGPGAYKGNAAPGTRVVKVVWRGEC</sequence>
<name>A0ABP6B9V7_9ACTN</name>
<dbReference type="Pfam" id="PF03995">
    <property type="entry name" value="Inhibitor_I36"/>
    <property type="match status" value="1"/>
</dbReference>
<evidence type="ECO:0000313" key="2">
    <source>
        <dbReference type="Proteomes" id="UP001501095"/>
    </source>
</evidence>
<evidence type="ECO:0000313" key="1">
    <source>
        <dbReference type="EMBL" id="GAA2550075.1"/>
    </source>
</evidence>
<evidence type="ECO:0008006" key="3">
    <source>
        <dbReference type="Google" id="ProtNLM"/>
    </source>
</evidence>
<comment type="caution">
    <text evidence="1">The sequence shown here is derived from an EMBL/GenBank/DDBJ whole genome shotgun (WGS) entry which is preliminary data.</text>
</comment>
<dbReference type="Proteomes" id="UP001501095">
    <property type="component" value="Unassembled WGS sequence"/>
</dbReference>
<keyword evidence="2" id="KW-1185">Reference proteome</keyword>
<dbReference type="EMBL" id="BAAATM010000018">
    <property type="protein sequence ID" value="GAA2550075.1"/>
    <property type="molecule type" value="Genomic_DNA"/>
</dbReference>
<protein>
    <recommendedName>
        <fullName evidence="3">Peptidase inhibitor family I36</fullName>
    </recommendedName>
</protein>
<reference evidence="2" key="1">
    <citation type="journal article" date="2019" name="Int. J. Syst. Evol. Microbiol.">
        <title>The Global Catalogue of Microorganisms (GCM) 10K type strain sequencing project: providing services to taxonomists for standard genome sequencing and annotation.</title>
        <authorList>
            <consortium name="The Broad Institute Genomics Platform"/>
            <consortium name="The Broad Institute Genome Sequencing Center for Infectious Disease"/>
            <person name="Wu L."/>
            <person name="Ma J."/>
        </authorList>
    </citation>
    <scope>NUCLEOTIDE SEQUENCE [LARGE SCALE GENOMIC DNA]</scope>
    <source>
        <strain evidence="2">JCM 6924</strain>
    </source>
</reference>
<gene>
    <name evidence="1" type="ORF">GCM10010423_57880</name>
</gene>